<accession>A0ABZ2LHL1</accession>
<reference evidence="1" key="1">
    <citation type="submission" date="2021-12" db="EMBL/GenBank/DDBJ databases">
        <title>Discovery of the Pendulisporaceae a myxobacterial family with distinct sporulation behavior and unique specialized metabolism.</title>
        <authorList>
            <person name="Garcia R."/>
            <person name="Popoff A."/>
            <person name="Bader C.D."/>
            <person name="Loehr J."/>
            <person name="Walesch S."/>
            <person name="Walt C."/>
            <person name="Boldt J."/>
            <person name="Bunk B."/>
            <person name="Haeckl F.J.F.P.J."/>
            <person name="Gunesch A.P."/>
            <person name="Birkelbach J."/>
            <person name="Nuebel U."/>
            <person name="Pietschmann T."/>
            <person name="Bach T."/>
            <person name="Mueller R."/>
        </authorList>
    </citation>
    <scope>NUCLEOTIDE SEQUENCE</scope>
    <source>
        <strain evidence="1">MSr11367</strain>
    </source>
</reference>
<keyword evidence="2" id="KW-1185">Reference proteome</keyword>
<gene>
    <name evidence="1" type="ORF">LVJ94_24790</name>
</gene>
<proteinExistence type="predicted"/>
<name>A0ABZ2LHL1_9BACT</name>
<evidence type="ECO:0000313" key="1">
    <source>
        <dbReference type="EMBL" id="WXB10432.1"/>
    </source>
</evidence>
<organism evidence="1 2">
    <name type="scientific">Pendulispora rubella</name>
    <dbReference type="NCBI Taxonomy" id="2741070"/>
    <lineage>
        <taxon>Bacteria</taxon>
        <taxon>Pseudomonadati</taxon>
        <taxon>Myxococcota</taxon>
        <taxon>Myxococcia</taxon>
        <taxon>Myxococcales</taxon>
        <taxon>Sorangiineae</taxon>
        <taxon>Pendulisporaceae</taxon>
        <taxon>Pendulispora</taxon>
    </lineage>
</organism>
<dbReference type="RefSeq" id="WP_394840107.1">
    <property type="nucleotide sequence ID" value="NZ_CP089929.1"/>
</dbReference>
<dbReference type="EMBL" id="CP089983">
    <property type="protein sequence ID" value="WXB10432.1"/>
    <property type="molecule type" value="Genomic_DNA"/>
</dbReference>
<dbReference type="Proteomes" id="UP001374803">
    <property type="component" value="Chromosome"/>
</dbReference>
<evidence type="ECO:0000313" key="2">
    <source>
        <dbReference type="Proteomes" id="UP001374803"/>
    </source>
</evidence>
<sequence>MKLNLHIEHIVLDGVELSPAETRRMAHALERELLSRMNGEAARGEASPPWSGAAVASLAAAPITVDPGAGGTRIGRELARSVHRGLGPVLPEAASVAPRGGDRS</sequence>
<protein>
    <submittedName>
        <fullName evidence="1">Uncharacterized protein</fullName>
    </submittedName>
</protein>